<evidence type="ECO:0008006" key="3">
    <source>
        <dbReference type="Google" id="ProtNLM"/>
    </source>
</evidence>
<dbReference type="PANTHER" id="PTHR42057">
    <property type="entry name" value="F-BOX DOMAIN PROTEIN (AFU_ORTHOLOGUE AFUA_4G00200)"/>
    <property type="match status" value="1"/>
</dbReference>
<evidence type="ECO:0000313" key="2">
    <source>
        <dbReference type="Proteomes" id="UP000244855"/>
    </source>
</evidence>
<sequence>MWFTLPIELQRQCLQAVDVPTLKSFRLANKSVSTLATEILFSIVNLKSNRTSADNFNNIVENDALRLLVRTVIINTSDDPNIVEYSSGEADPDPWLKKSLKKIPQFQTLREVRLIFSRWCAGENTESWGPEIVEGLHFRTEVLWRTFKPLARVIREGGLKYFDTLTLRNLQNYVDDDIYYSEDFATVLGKVKKLHLCIATESDEVINGNGDRRSPRQMFQYDLVPRWLSPVSAQLTHLTLYATDIFWGFLPFCDLREIYFPRLQSLSLGYYTIVHDWQIDWILSHAATLEELLLDGCAIVSAANLDASQVISHWPDLKPYLKDPETDEDSYLKEVDLRWHQILPRFQTELPRLHHFAIGRGDRENPRMFEQRYDLVPHMIWDRYFIFDYVDYLSPWMTSGMDWFLSNPRTTEPKHLYKHGDVKGYPTLCFPACYIEDRDALAALLEVTKRRAQEKADL</sequence>
<gene>
    <name evidence="1" type="ORF">DM02DRAFT_615130</name>
</gene>
<dbReference type="AlphaFoldDB" id="A0A2V1DMM7"/>
<protein>
    <recommendedName>
        <fullName evidence="3">F-box domain-containing protein</fullName>
    </recommendedName>
</protein>
<dbReference type="PANTHER" id="PTHR42057:SF2">
    <property type="entry name" value="F-BOX DOMAIN PROTEIN (AFU_ORTHOLOGUE AFUA_4G00200)-RELATED"/>
    <property type="match status" value="1"/>
</dbReference>
<name>A0A2V1DMM7_9PLEO</name>
<reference evidence="1 2" key="1">
    <citation type="journal article" date="2018" name="Sci. Rep.">
        <title>Comparative genomics provides insights into the lifestyle and reveals functional heterogeneity of dark septate endophytic fungi.</title>
        <authorList>
            <person name="Knapp D.G."/>
            <person name="Nemeth J.B."/>
            <person name="Barry K."/>
            <person name="Hainaut M."/>
            <person name="Henrissat B."/>
            <person name="Johnson J."/>
            <person name="Kuo A."/>
            <person name="Lim J.H.P."/>
            <person name="Lipzen A."/>
            <person name="Nolan M."/>
            <person name="Ohm R.A."/>
            <person name="Tamas L."/>
            <person name="Grigoriev I.V."/>
            <person name="Spatafora J.W."/>
            <person name="Nagy L.G."/>
            <person name="Kovacs G.M."/>
        </authorList>
    </citation>
    <scope>NUCLEOTIDE SEQUENCE [LARGE SCALE GENOMIC DNA]</scope>
    <source>
        <strain evidence="1 2">DSE2036</strain>
    </source>
</reference>
<dbReference type="Proteomes" id="UP000244855">
    <property type="component" value="Unassembled WGS sequence"/>
</dbReference>
<keyword evidence="2" id="KW-1185">Reference proteome</keyword>
<evidence type="ECO:0000313" key="1">
    <source>
        <dbReference type="EMBL" id="PVH99350.1"/>
    </source>
</evidence>
<dbReference type="EMBL" id="KZ805394">
    <property type="protein sequence ID" value="PVH99350.1"/>
    <property type="molecule type" value="Genomic_DNA"/>
</dbReference>
<organism evidence="1 2">
    <name type="scientific">Periconia macrospinosa</name>
    <dbReference type="NCBI Taxonomy" id="97972"/>
    <lineage>
        <taxon>Eukaryota</taxon>
        <taxon>Fungi</taxon>
        <taxon>Dikarya</taxon>
        <taxon>Ascomycota</taxon>
        <taxon>Pezizomycotina</taxon>
        <taxon>Dothideomycetes</taxon>
        <taxon>Pleosporomycetidae</taxon>
        <taxon>Pleosporales</taxon>
        <taxon>Massarineae</taxon>
        <taxon>Periconiaceae</taxon>
        <taxon>Periconia</taxon>
    </lineage>
</organism>
<dbReference type="SUPFAM" id="SSF52047">
    <property type="entry name" value="RNI-like"/>
    <property type="match status" value="1"/>
</dbReference>
<accession>A0A2V1DMM7</accession>
<dbReference type="OrthoDB" id="3140657at2759"/>
<proteinExistence type="predicted"/>